<dbReference type="Proteomes" id="UP001055453">
    <property type="component" value="Plasmid pANSO36B"/>
</dbReference>
<feature type="signal peptide" evidence="1">
    <location>
        <begin position="1"/>
        <end position="26"/>
    </location>
</feature>
<evidence type="ECO:0008006" key="4">
    <source>
        <dbReference type="Google" id="ProtNLM"/>
    </source>
</evidence>
<geneLocation type="plasmid" evidence="2 3">
    <name>pANSO36B</name>
</geneLocation>
<sequence length="164" mass="17955">MTQMNRTLTYTAIFALTMAVFIPATYANPTPQSSNFPHIISLGESPQGIRHWRILRHTLKIAVPQNSKAISQLIIEAPTNIVLRENIDVSEESGKKIAAKVSIQGKKATLEFAESVAPGTIIIVEMKNVKKTAVTTGDKFYKISTILAGMNVELPIGVVQLRVI</sequence>
<proteinExistence type="predicted"/>
<accession>A0ABN6QDA4</accession>
<gene>
    <name evidence="2" type="ORF">ANSO36C_66160</name>
</gene>
<evidence type="ECO:0000256" key="1">
    <source>
        <dbReference type="SAM" id="SignalP"/>
    </source>
</evidence>
<keyword evidence="1" id="KW-0732">Signal</keyword>
<dbReference type="Pfam" id="PF10989">
    <property type="entry name" value="DUF2808"/>
    <property type="match status" value="1"/>
</dbReference>
<keyword evidence="2" id="KW-0614">Plasmid</keyword>
<feature type="chain" id="PRO_5045743896" description="DUF2808 domain-containing protein" evidence="1">
    <location>
        <begin position="27"/>
        <end position="164"/>
    </location>
</feature>
<keyword evidence="3" id="KW-1185">Reference proteome</keyword>
<name>A0ABN6QDA4_NOSCO</name>
<protein>
    <recommendedName>
        <fullName evidence="4">DUF2808 domain-containing protein</fullName>
    </recommendedName>
</protein>
<evidence type="ECO:0000313" key="3">
    <source>
        <dbReference type="Proteomes" id="UP001055453"/>
    </source>
</evidence>
<organism evidence="2 3">
    <name type="scientific">Nostoc cf. commune SO-36</name>
    <dbReference type="NCBI Taxonomy" id="449208"/>
    <lineage>
        <taxon>Bacteria</taxon>
        <taxon>Bacillati</taxon>
        <taxon>Cyanobacteriota</taxon>
        <taxon>Cyanophyceae</taxon>
        <taxon>Nostocales</taxon>
        <taxon>Nostocaceae</taxon>
        <taxon>Nostoc</taxon>
    </lineage>
</organism>
<dbReference type="EMBL" id="AP025734">
    <property type="protein sequence ID" value="BDI20814.1"/>
    <property type="molecule type" value="Genomic_DNA"/>
</dbReference>
<evidence type="ECO:0000313" key="2">
    <source>
        <dbReference type="EMBL" id="BDI20814.1"/>
    </source>
</evidence>
<reference evidence="2" key="1">
    <citation type="submission" date="2022-04" db="EMBL/GenBank/DDBJ databases">
        <title>Complete genome sequence of a cyanobacterium, Nostoc sp. SO-36, isolated in Antarctica.</title>
        <authorList>
            <person name="Kanesaki Y."/>
            <person name="Effendi D."/>
            <person name="Sakamoto T."/>
            <person name="Ohtani S."/>
            <person name="Awai K."/>
        </authorList>
    </citation>
    <scope>NUCLEOTIDE SEQUENCE</scope>
    <source>
        <strain evidence="2">SO-36</strain>
        <plasmid evidence="2">pANSO36B</plasmid>
    </source>
</reference>
<dbReference type="InterPro" id="IPR021256">
    <property type="entry name" value="DUF2808"/>
</dbReference>